<dbReference type="SMART" id="SM00530">
    <property type="entry name" value="HTH_XRE"/>
    <property type="match status" value="1"/>
</dbReference>
<gene>
    <name evidence="3" type="primary">xre</name>
    <name evidence="3" type="ORF">BN1080_00531</name>
</gene>
<protein>
    <submittedName>
        <fullName evidence="3">HTH-type transcriptional regulator Xre</fullName>
    </submittedName>
</protein>
<reference evidence="3 4" key="1">
    <citation type="submission" date="2014-09" db="EMBL/GenBank/DDBJ databases">
        <authorList>
            <person name="Urmite Genomes Urmite Genomes"/>
        </authorList>
    </citation>
    <scope>NUCLEOTIDE SEQUENCE [LARGE SCALE GENOMIC DNA]</scope>
    <source>
        <strain evidence="3 4">ES2</strain>
    </source>
</reference>
<dbReference type="SUPFAM" id="SSF47413">
    <property type="entry name" value="lambda repressor-like DNA-binding domains"/>
    <property type="match status" value="1"/>
</dbReference>
<evidence type="ECO:0000313" key="3">
    <source>
        <dbReference type="EMBL" id="CEG21618.1"/>
    </source>
</evidence>
<feature type="domain" description="HTH cro/C1-type" evidence="2">
    <location>
        <begin position="8"/>
        <end position="62"/>
    </location>
</feature>
<dbReference type="Proteomes" id="UP000043699">
    <property type="component" value="Unassembled WGS sequence"/>
</dbReference>
<dbReference type="InterPro" id="IPR010982">
    <property type="entry name" value="Lambda_DNA-bd_dom_sf"/>
</dbReference>
<dbReference type="PROSITE" id="PS50943">
    <property type="entry name" value="HTH_CROC1"/>
    <property type="match status" value="1"/>
</dbReference>
<dbReference type="AlphaFoldDB" id="A0A098EH71"/>
<dbReference type="InterPro" id="IPR001387">
    <property type="entry name" value="Cro/C1-type_HTH"/>
</dbReference>
<keyword evidence="4" id="KW-1185">Reference proteome</keyword>
<dbReference type="PANTHER" id="PTHR46558:SF11">
    <property type="entry name" value="HTH-TYPE TRANSCRIPTIONAL REGULATOR XRE"/>
    <property type="match status" value="1"/>
</dbReference>
<proteinExistence type="predicted"/>
<dbReference type="PANTHER" id="PTHR46558">
    <property type="entry name" value="TRACRIPTIONAL REGULATORY PROTEIN-RELATED-RELATED"/>
    <property type="match status" value="1"/>
</dbReference>
<dbReference type="STRING" id="1499687.BN1080_00531"/>
<evidence type="ECO:0000256" key="1">
    <source>
        <dbReference type="ARBA" id="ARBA00023125"/>
    </source>
</evidence>
<dbReference type="RefSeq" id="WP_052650270.1">
    <property type="nucleotide sequence ID" value="NZ_CCXS01000001.1"/>
</dbReference>
<keyword evidence="1" id="KW-0238">DNA-binding</keyword>
<evidence type="ECO:0000259" key="2">
    <source>
        <dbReference type="PROSITE" id="PS50943"/>
    </source>
</evidence>
<dbReference type="EMBL" id="CCXS01000001">
    <property type="protein sequence ID" value="CEG21618.1"/>
    <property type="molecule type" value="Genomic_DNA"/>
</dbReference>
<dbReference type="Pfam" id="PF01381">
    <property type="entry name" value="HTH_3"/>
    <property type="match status" value="1"/>
</dbReference>
<dbReference type="CDD" id="cd00093">
    <property type="entry name" value="HTH_XRE"/>
    <property type="match status" value="1"/>
</dbReference>
<dbReference type="GO" id="GO:0003677">
    <property type="term" value="F:DNA binding"/>
    <property type="evidence" value="ECO:0007669"/>
    <property type="project" value="UniProtKB-KW"/>
</dbReference>
<dbReference type="Gene3D" id="1.10.260.40">
    <property type="entry name" value="lambda repressor-like DNA-binding domains"/>
    <property type="match status" value="1"/>
</dbReference>
<evidence type="ECO:0000313" key="4">
    <source>
        <dbReference type="Proteomes" id="UP000043699"/>
    </source>
</evidence>
<dbReference type="OrthoDB" id="8115576at2"/>
<accession>A0A098EH71</accession>
<organism evidence="3 4">
    <name type="scientific">Planococcus massiliensis</name>
    <dbReference type="NCBI Taxonomy" id="1499687"/>
    <lineage>
        <taxon>Bacteria</taxon>
        <taxon>Bacillati</taxon>
        <taxon>Bacillota</taxon>
        <taxon>Bacilli</taxon>
        <taxon>Bacillales</taxon>
        <taxon>Caryophanaceae</taxon>
        <taxon>Planococcus</taxon>
    </lineage>
</organism>
<sequence length="118" mass="13255">MNDLGKKIRDLREAKKLSPEEMAEKIGFAKSTVWAYESGKKQVTVSHLSRLADFFDVSVDLLLDRSERVIDLDLQNAAAIEEYNLMLDNKPLDKTEIAEAASYIQVKRRMGSYGAASS</sequence>
<name>A0A098EH71_9BACL</name>